<sequence length="304" mass="35082">MQAGNDQTATQLNNLDLTNMEYLAMKTLTNPLGSNLLTILTKVFCSLDVKTLKSARFVCTVWDHVGAKFLGQKARLTFSSSPKYRLNYCKFTNLKELTSFNHKLSRNVTLVMICDCSLTCQCPPNQVEACRNLPPNFAICFSEFFDELDTLKFFVGRTLQPRWHEMWGTHQFQNLTQICNIVEKVCHDDSWWGDEDEVKTRLEVPQFRPLRNLKVLSVMMSAGQQNHFASDFLSPISQGLLNYAPNLEKFELEANFYPDLTPCRKLDEIKFTNQDARCDEYSRKLDVPEMTRMLEAELGKSRLK</sequence>
<dbReference type="EMBL" id="LNIX01000012">
    <property type="protein sequence ID" value="OXA47792.1"/>
    <property type="molecule type" value="Genomic_DNA"/>
</dbReference>
<dbReference type="AlphaFoldDB" id="A0A226DQK3"/>
<dbReference type="Proteomes" id="UP000198287">
    <property type="component" value="Unassembled WGS sequence"/>
</dbReference>
<dbReference type="OrthoDB" id="3140657at2759"/>
<organism evidence="1 2">
    <name type="scientific">Folsomia candida</name>
    <name type="common">Springtail</name>
    <dbReference type="NCBI Taxonomy" id="158441"/>
    <lineage>
        <taxon>Eukaryota</taxon>
        <taxon>Metazoa</taxon>
        <taxon>Ecdysozoa</taxon>
        <taxon>Arthropoda</taxon>
        <taxon>Hexapoda</taxon>
        <taxon>Collembola</taxon>
        <taxon>Entomobryomorpha</taxon>
        <taxon>Isotomoidea</taxon>
        <taxon>Isotomidae</taxon>
        <taxon>Proisotominae</taxon>
        <taxon>Folsomia</taxon>
    </lineage>
</organism>
<name>A0A226DQK3_FOLCA</name>
<protein>
    <submittedName>
        <fullName evidence="1">Uncharacterized protein</fullName>
    </submittedName>
</protein>
<reference evidence="1 2" key="1">
    <citation type="submission" date="2015-12" db="EMBL/GenBank/DDBJ databases">
        <title>The genome of Folsomia candida.</title>
        <authorList>
            <person name="Faddeeva A."/>
            <person name="Derks M.F."/>
            <person name="Anvar Y."/>
            <person name="Smit S."/>
            <person name="Van Straalen N."/>
            <person name="Roelofs D."/>
        </authorList>
    </citation>
    <scope>NUCLEOTIDE SEQUENCE [LARGE SCALE GENOMIC DNA]</scope>
    <source>
        <strain evidence="1 2">VU population</strain>
        <tissue evidence="1">Whole body</tissue>
    </source>
</reference>
<proteinExistence type="predicted"/>
<gene>
    <name evidence="1" type="ORF">Fcan01_16968</name>
</gene>
<accession>A0A226DQK3</accession>
<comment type="caution">
    <text evidence="1">The sequence shown here is derived from an EMBL/GenBank/DDBJ whole genome shotgun (WGS) entry which is preliminary data.</text>
</comment>
<evidence type="ECO:0000313" key="2">
    <source>
        <dbReference type="Proteomes" id="UP000198287"/>
    </source>
</evidence>
<keyword evidence="2" id="KW-1185">Reference proteome</keyword>
<evidence type="ECO:0000313" key="1">
    <source>
        <dbReference type="EMBL" id="OXA47792.1"/>
    </source>
</evidence>